<accession>A0A1I4EWE9</accession>
<evidence type="ECO:0000313" key="9">
    <source>
        <dbReference type="Proteomes" id="UP000181969"/>
    </source>
</evidence>
<dbReference type="Proteomes" id="UP000181969">
    <property type="component" value="Unassembled WGS sequence"/>
</dbReference>
<dbReference type="OrthoDB" id="9782201at2"/>
<keyword evidence="6" id="KW-0670">Pyruvate</keyword>
<dbReference type="PANTHER" id="PTHR31756:SF3">
    <property type="entry name" value="PYRUVATE, PHOSPHATE DIKINASE REGULATORY PROTEIN 1, CHLOROPLASTIC"/>
    <property type="match status" value="1"/>
</dbReference>
<dbReference type="NCBIfam" id="NF003742">
    <property type="entry name" value="PRK05339.1"/>
    <property type="match status" value="1"/>
</dbReference>
<gene>
    <name evidence="8" type="ORF">PWF74_04610</name>
    <name evidence="6" type="ORF">QHR29_00705</name>
    <name evidence="7" type="ORF">SAMN05216438_101246</name>
</gene>
<dbReference type="EC" id="2.7.11.32" evidence="5"/>
<feature type="binding site" evidence="5">
    <location>
        <begin position="150"/>
        <end position="157"/>
    </location>
    <ligand>
        <name>ADP</name>
        <dbReference type="ChEBI" id="CHEBI:456216"/>
    </ligand>
</feature>
<dbReference type="Proteomes" id="UP001157396">
    <property type="component" value="Unassembled WGS sequence"/>
</dbReference>
<dbReference type="Pfam" id="PF03618">
    <property type="entry name" value="Kinase-PPPase"/>
    <property type="match status" value="1"/>
</dbReference>
<dbReference type="InterPro" id="IPR005177">
    <property type="entry name" value="Kinase-pyrophosphorylase"/>
</dbReference>
<dbReference type="GO" id="GO:0016776">
    <property type="term" value="F:phosphotransferase activity, phosphate group as acceptor"/>
    <property type="evidence" value="ECO:0007669"/>
    <property type="project" value="UniProtKB-UniRule"/>
</dbReference>
<dbReference type="OMA" id="IMNIRTE"/>
<reference evidence="7 9" key="1">
    <citation type="submission" date="2016-10" db="EMBL/GenBank/DDBJ databases">
        <authorList>
            <person name="de Groot N.N."/>
        </authorList>
    </citation>
    <scope>NUCLEOTIDE SEQUENCE [LARGE SCALE GENOMIC DNA]</scope>
    <source>
        <strain evidence="7 9">M79</strain>
    </source>
</reference>
<comment type="similarity">
    <text evidence="5">Belongs to the pyruvate, phosphate/water dikinase regulatory protein family. PDRP subfamily.</text>
</comment>
<keyword evidence="2 5" id="KW-0808">Transferase</keyword>
<dbReference type="EC" id="2.7.4.27" evidence="5"/>
<evidence type="ECO:0000256" key="4">
    <source>
        <dbReference type="ARBA" id="ARBA00022777"/>
    </source>
</evidence>
<comment type="catalytic activity">
    <reaction evidence="5">
        <text>N(tele)-phospho-L-histidyl/O-phospho-L-threonyl-[pyruvate, phosphate dikinase] + phosphate + H(+) = N(tele)-phospho-L-histidyl/L-threonyl-[pyruvate, phosphate dikinase] + diphosphate</text>
        <dbReference type="Rhea" id="RHEA:43696"/>
        <dbReference type="Rhea" id="RHEA-COMP:10650"/>
        <dbReference type="Rhea" id="RHEA-COMP:10651"/>
        <dbReference type="ChEBI" id="CHEBI:15378"/>
        <dbReference type="ChEBI" id="CHEBI:30013"/>
        <dbReference type="ChEBI" id="CHEBI:33019"/>
        <dbReference type="ChEBI" id="CHEBI:43474"/>
        <dbReference type="ChEBI" id="CHEBI:61977"/>
        <dbReference type="ChEBI" id="CHEBI:83586"/>
        <dbReference type="EC" id="2.7.4.27"/>
    </reaction>
</comment>
<keyword evidence="3 5" id="KW-0547">Nucleotide-binding</keyword>
<name>A0A1I4EWE9_9LACT</name>
<dbReference type="GO" id="GO:0005524">
    <property type="term" value="F:ATP binding"/>
    <property type="evidence" value="ECO:0007669"/>
    <property type="project" value="InterPro"/>
</dbReference>
<dbReference type="EMBL" id="JARYTV010000001">
    <property type="protein sequence ID" value="MDH7958995.1"/>
    <property type="molecule type" value="Genomic_DNA"/>
</dbReference>
<comment type="function">
    <text evidence="5">Bifunctional serine/threonine kinase and phosphorylase involved in the regulation of the pyruvate, phosphate dikinase (PPDK) by catalyzing its phosphorylation/dephosphorylation.</text>
</comment>
<evidence type="ECO:0000313" key="8">
    <source>
        <dbReference type="EMBL" id="WEA14792.1"/>
    </source>
</evidence>
<evidence type="ECO:0000313" key="6">
    <source>
        <dbReference type="EMBL" id="MDH7958995.1"/>
    </source>
</evidence>
<comment type="catalytic activity">
    <reaction evidence="5">
        <text>N(tele)-phospho-L-histidyl/L-threonyl-[pyruvate, phosphate dikinase] + ADP = N(tele)-phospho-L-histidyl/O-phospho-L-threonyl-[pyruvate, phosphate dikinase] + AMP + H(+)</text>
        <dbReference type="Rhea" id="RHEA:43692"/>
        <dbReference type="Rhea" id="RHEA-COMP:10650"/>
        <dbReference type="Rhea" id="RHEA-COMP:10651"/>
        <dbReference type="ChEBI" id="CHEBI:15378"/>
        <dbReference type="ChEBI" id="CHEBI:30013"/>
        <dbReference type="ChEBI" id="CHEBI:61977"/>
        <dbReference type="ChEBI" id="CHEBI:83586"/>
        <dbReference type="ChEBI" id="CHEBI:456215"/>
        <dbReference type="ChEBI" id="CHEBI:456216"/>
        <dbReference type="EC" id="2.7.11.32"/>
    </reaction>
</comment>
<evidence type="ECO:0000313" key="7">
    <source>
        <dbReference type="EMBL" id="SFL10038.1"/>
    </source>
</evidence>
<evidence type="ECO:0000256" key="3">
    <source>
        <dbReference type="ARBA" id="ARBA00022741"/>
    </source>
</evidence>
<dbReference type="EMBL" id="FOTJ01000001">
    <property type="protein sequence ID" value="SFL10038.1"/>
    <property type="molecule type" value="Genomic_DNA"/>
</dbReference>
<dbReference type="HAMAP" id="MF_00921">
    <property type="entry name" value="PDRP"/>
    <property type="match status" value="1"/>
</dbReference>
<dbReference type="PANTHER" id="PTHR31756">
    <property type="entry name" value="PYRUVATE, PHOSPHATE DIKINASE REGULATORY PROTEIN 1, CHLOROPLASTIC"/>
    <property type="match status" value="1"/>
</dbReference>
<dbReference type="RefSeq" id="WP_014024852.1">
    <property type="nucleotide sequence ID" value="NZ_AP026069.1"/>
</dbReference>
<proteinExistence type="inferred from homology"/>
<protein>
    <recommendedName>
        <fullName evidence="5">Putative pyruvate, phosphate dikinase regulatory protein</fullName>
        <shortName evidence="5">PPDK regulatory protein</shortName>
        <ecNumber evidence="5">2.7.11.32</ecNumber>
        <ecNumber evidence="5">2.7.4.27</ecNumber>
    </recommendedName>
</protein>
<dbReference type="GO" id="GO:0004674">
    <property type="term" value="F:protein serine/threonine kinase activity"/>
    <property type="evidence" value="ECO:0007669"/>
    <property type="project" value="UniProtKB-UniRule"/>
</dbReference>
<organism evidence="7 9">
    <name type="scientific">Lactococcus garvieae</name>
    <dbReference type="NCBI Taxonomy" id="1363"/>
    <lineage>
        <taxon>Bacteria</taxon>
        <taxon>Bacillati</taxon>
        <taxon>Bacillota</taxon>
        <taxon>Bacilli</taxon>
        <taxon>Lactobacillales</taxon>
        <taxon>Streptococcaceae</taxon>
        <taxon>Lactococcus</taxon>
    </lineage>
</organism>
<reference evidence="6" key="3">
    <citation type="submission" date="2023-04" db="EMBL/GenBank/DDBJ databases">
        <title>Genomic analysis of Lactococcus garvieae isolates.</title>
        <authorList>
            <person name="Zhanghang C."/>
        </authorList>
    </citation>
    <scope>NUCLEOTIDE SEQUENCE</scope>
    <source>
        <strain evidence="6">ZB-1</strain>
    </source>
</reference>
<dbReference type="InterPro" id="IPR026565">
    <property type="entry name" value="PPDK_reg"/>
</dbReference>
<sequence length="267" mass="29868">MQNIKIYLITDSVGETAKKIISAVVAQFPTVDLSDVQLYPFTNDKASLLEILNDAKKENALVAITLVDKSLVACVKKFSDTHDLAYVDFMSPLMQLIEERSGEQPTQESGSVHRLNQAYFNRVAAIEFAVKYDDGKDPKGFLNADIVLLGVSRTSKTPLSMYLANKGYKVANLPIIPEVEVAKELYKVDPRKIIGLTSTSESLSNIRSYREQTLGLKTKSMYSDEKRILEELAYADTLFEQLGIETIDVSKRSIEESSMLIENLIQK</sequence>
<keyword evidence="1 5" id="KW-0723">Serine/threonine-protein kinase</keyword>
<reference evidence="8" key="2">
    <citation type="submission" date="2023-02" db="EMBL/GenBank/DDBJ databases">
        <title>Comparative genomics and fermentation flavor characterization of five lactic acid bacteria reveal flavor biosynthesis metabolic pathways in fermented muskmelon puree.</title>
        <authorList>
            <person name="Yuan L."/>
            <person name="Li M."/>
            <person name="Xu X."/>
            <person name="Lao F."/>
            <person name="Wu J."/>
        </authorList>
    </citation>
    <scope>NUCLEOTIDE SEQUENCE</scope>
    <source>
        <strain evidence="8">Pa-2</strain>
    </source>
</reference>
<keyword evidence="4 5" id="KW-0418">Kinase</keyword>
<evidence type="ECO:0000256" key="1">
    <source>
        <dbReference type="ARBA" id="ARBA00022527"/>
    </source>
</evidence>
<dbReference type="GO" id="GO:0043531">
    <property type="term" value="F:ADP binding"/>
    <property type="evidence" value="ECO:0007669"/>
    <property type="project" value="UniProtKB-UniRule"/>
</dbReference>
<dbReference type="AlphaFoldDB" id="A0A1I4EWE9"/>
<dbReference type="Proteomes" id="UP001217324">
    <property type="component" value="Chromosome"/>
</dbReference>
<dbReference type="EMBL" id="CP118627">
    <property type="protein sequence ID" value="WEA14792.1"/>
    <property type="molecule type" value="Genomic_DNA"/>
</dbReference>
<evidence type="ECO:0000256" key="5">
    <source>
        <dbReference type="HAMAP-Rule" id="MF_00921"/>
    </source>
</evidence>
<evidence type="ECO:0000256" key="2">
    <source>
        <dbReference type="ARBA" id="ARBA00022679"/>
    </source>
</evidence>